<protein>
    <submittedName>
        <fullName evidence="5">Replicative DNA helicase</fullName>
        <ecNumber evidence="5">3.6.4.12</ecNumber>
    </submittedName>
</protein>
<accession>A0A2X4Y1D6</accession>
<dbReference type="InterPro" id="IPR007693">
    <property type="entry name" value="DNA_helicase_DnaB-like_N"/>
</dbReference>
<organism evidence="5 6">
    <name type="scientific">Serratia plymuthica</name>
    <dbReference type="NCBI Taxonomy" id="82996"/>
    <lineage>
        <taxon>Bacteria</taxon>
        <taxon>Pseudomonadati</taxon>
        <taxon>Pseudomonadota</taxon>
        <taxon>Gammaproteobacteria</taxon>
        <taxon>Enterobacterales</taxon>
        <taxon>Yersiniaceae</taxon>
        <taxon>Serratia</taxon>
    </lineage>
</organism>
<dbReference type="Pfam" id="PF00772">
    <property type="entry name" value="DnaB"/>
    <property type="match status" value="1"/>
</dbReference>
<dbReference type="GO" id="GO:0005829">
    <property type="term" value="C:cytosol"/>
    <property type="evidence" value="ECO:0007669"/>
    <property type="project" value="TreeGrafter"/>
</dbReference>
<keyword evidence="2" id="KW-0235">DNA replication</keyword>
<dbReference type="InterPro" id="IPR036185">
    <property type="entry name" value="DNA_heli_DnaB-like_N_sf"/>
</dbReference>
<evidence type="ECO:0000256" key="3">
    <source>
        <dbReference type="ARBA" id="ARBA00023125"/>
    </source>
</evidence>
<dbReference type="GO" id="GO:0003677">
    <property type="term" value="F:DNA binding"/>
    <property type="evidence" value="ECO:0007669"/>
    <property type="project" value="UniProtKB-KW"/>
</dbReference>
<evidence type="ECO:0000313" key="5">
    <source>
        <dbReference type="EMBL" id="SQI45945.1"/>
    </source>
</evidence>
<feature type="domain" description="DNA helicase DnaB-like N-terminal" evidence="4">
    <location>
        <begin position="7"/>
        <end position="58"/>
    </location>
</feature>
<evidence type="ECO:0000313" key="6">
    <source>
        <dbReference type="Proteomes" id="UP000248897"/>
    </source>
</evidence>
<dbReference type="PANTHER" id="PTHR30153">
    <property type="entry name" value="REPLICATIVE DNA HELICASE DNAB"/>
    <property type="match status" value="1"/>
</dbReference>
<evidence type="ECO:0000256" key="2">
    <source>
        <dbReference type="ARBA" id="ARBA00022705"/>
    </source>
</evidence>
<sequence>MEGLKMPPHSLEAEQSVLGGLMLDNERWDNVSERVVSNDFFSRPHRLIFTEMQRLLEMSRLSI</sequence>
<gene>
    <name evidence="5" type="primary">dnaB_3</name>
    <name evidence="5" type="ORF">NCTC12961_05399</name>
</gene>
<proteinExistence type="predicted"/>
<keyword evidence="5" id="KW-0547">Nucleotide-binding</keyword>
<keyword evidence="3" id="KW-0238">DNA-binding</keyword>
<dbReference type="SUPFAM" id="SSF48024">
    <property type="entry name" value="N-terminal domain of DnaB helicase"/>
    <property type="match status" value="1"/>
</dbReference>
<dbReference type="Proteomes" id="UP000248897">
    <property type="component" value="Chromosome 1"/>
</dbReference>
<dbReference type="EMBL" id="LS483469">
    <property type="protein sequence ID" value="SQI45945.1"/>
    <property type="molecule type" value="Genomic_DNA"/>
</dbReference>
<evidence type="ECO:0000256" key="1">
    <source>
        <dbReference type="ARBA" id="ARBA00022515"/>
    </source>
</evidence>
<dbReference type="PANTHER" id="PTHR30153:SF2">
    <property type="entry name" value="REPLICATIVE DNA HELICASE"/>
    <property type="match status" value="1"/>
</dbReference>
<dbReference type="AlphaFoldDB" id="A0A2X4Y1D6"/>
<dbReference type="Gene3D" id="1.10.860.10">
    <property type="entry name" value="DNAb Helicase, Chain A"/>
    <property type="match status" value="1"/>
</dbReference>
<dbReference type="EC" id="3.6.4.12" evidence="5"/>
<keyword evidence="5" id="KW-0378">Hydrolase</keyword>
<dbReference type="GO" id="GO:0016787">
    <property type="term" value="F:hydrolase activity"/>
    <property type="evidence" value="ECO:0007669"/>
    <property type="project" value="UniProtKB-KW"/>
</dbReference>
<keyword evidence="5" id="KW-0347">Helicase</keyword>
<dbReference type="InterPro" id="IPR016136">
    <property type="entry name" value="DNA_helicase_N/primase_C"/>
</dbReference>
<reference evidence="5 6" key="1">
    <citation type="submission" date="2018-06" db="EMBL/GenBank/DDBJ databases">
        <authorList>
            <consortium name="Pathogen Informatics"/>
            <person name="Doyle S."/>
        </authorList>
    </citation>
    <scope>NUCLEOTIDE SEQUENCE [LARGE SCALE GENOMIC DNA]</scope>
    <source>
        <strain evidence="5 6">NCTC12961</strain>
    </source>
</reference>
<dbReference type="GO" id="GO:0003678">
    <property type="term" value="F:DNA helicase activity"/>
    <property type="evidence" value="ECO:0007669"/>
    <property type="project" value="UniProtKB-EC"/>
</dbReference>
<keyword evidence="5" id="KW-0067">ATP-binding</keyword>
<dbReference type="GO" id="GO:1990077">
    <property type="term" value="C:primosome complex"/>
    <property type="evidence" value="ECO:0007669"/>
    <property type="project" value="UniProtKB-KW"/>
</dbReference>
<keyword evidence="1" id="KW-0639">Primosome</keyword>
<evidence type="ECO:0000259" key="4">
    <source>
        <dbReference type="Pfam" id="PF00772"/>
    </source>
</evidence>
<dbReference type="GO" id="GO:0005524">
    <property type="term" value="F:ATP binding"/>
    <property type="evidence" value="ECO:0007669"/>
    <property type="project" value="InterPro"/>
</dbReference>
<dbReference type="GO" id="GO:0006269">
    <property type="term" value="P:DNA replication, synthesis of primer"/>
    <property type="evidence" value="ECO:0007669"/>
    <property type="project" value="UniProtKB-KW"/>
</dbReference>
<name>A0A2X4Y1D6_SERPL</name>